<proteinExistence type="predicted"/>
<evidence type="ECO:0000313" key="1">
    <source>
        <dbReference type="EMBL" id="MPC78525.1"/>
    </source>
</evidence>
<sequence>MCRRGNPYLRVHLQLEGSCKKEIIWQPRAPVKSVVYDSPYAKISPRIMMATVEMYKQDLEVFAHMQLPRFHMPSSFHERADSSLLLLVRQSPYIHTLVVREKVSTATVLLLAHTAKNLIYFYVRRNAIMLKADWPYNPDWTPEFYAWLCKNARSYEAMEREVAQILGHRWQALTDKQFKMIKLDLNKSLYL</sequence>
<name>A0A5B7I8Q6_PORTR</name>
<gene>
    <name evidence="1" type="ORF">E2C01_073013</name>
</gene>
<organism evidence="1 2">
    <name type="scientific">Portunus trituberculatus</name>
    <name type="common">Swimming crab</name>
    <name type="synonym">Neptunus trituberculatus</name>
    <dbReference type="NCBI Taxonomy" id="210409"/>
    <lineage>
        <taxon>Eukaryota</taxon>
        <taxon>Metazoa</taxon>
        <taxon>Ecdysozoa</taxon>
        <taxon>Arthropoda</taxon>
        <taxon>Crustacea</taxon>
        <taxon>Multicrustacea</taxon>
        <taxon>Malacostraca</taxon>
        <taxon>Eumalacostraca</taxon>
        <taxon>Eucarida</taxon>
        <taxon>Decapoda</taxon>
        <taxon>Pleocyemata</taxon>
        <taxon>Brachyura</taxon>
        <taxon>Eubrachyura</taxon>
        <taxon>Portunoidea</taxon>
        <taxon>Portunidae</taxon>
        <taxon>Portuninae</taxon>
        <taxon>Portunus</taxon>
    </lineage>
</organism>
<dbReference type="Proteomes" id="UP000324222">
    <property type="component" value="Unassembled WGS sequence"/>
</dbReference>
<dbReference type="Gene3D" id="3.80.10.10">
    <property type="entry name" value="Ribonuclease Inhibitor"/>
    <property type="match status" value="1"/>
</dbReference>
<accession>A0A5B7I8Q6</accession>
<evidence type="ECO:0000313" key="2">
    <source>
        <dbReference type="Proteomes" id="UP000324222"/>
    </source>
</evidence>
<protein>
    <submittedName>
        <fullName evidence="1">Uncharacterized protein</fullName>
    </submittedName>
</protein>
<dbReference type="PANTHER" id="PTHR20872">
    <property type="match status" value="1"/>
</dbReference>
<dbReference type="AlphaFoldDB" id="A0A5B7I8Q6"/>
<reference evidence="1 2" key="1">
    <citation type="submission" date="2019-05" db="EMBL/GenBank/DDBJ databases">
        <title>Another draft genome of Portunus trituberculatus and its Hox gene families provides insights of decapod evolution.</title>
        <authorList>
            <person name="Jeong J.-H."/>
            <person name="Song I."/>
            <person name="Kim S."/>
            <person name="Choi T."/>
            <person name="Kim D."/>
            <person name="Ryu S."/>
            <person name="Kim W."/>
        </authorList>
    </citation>
    <scope>NUCLEOTIDE SEQUENCE [LARGE SCALE GENOMIC DNA]</scope>
    <source>
        <tissue evidence="1">Muscle</tissue>
    </source>
</reference>
<dbReference type="PANTHER" id="PTHR20872:SF1">
    <property type="entry name" value="F-BOX DOMAIN-CONTAINING PROTEIN"/>
    <property type="match status" value="1"/>
</dbReference>
<dbReference type="OrthoDB" id="9974792at2759"/>
<comment type="caution">
    <text evidence="1">The sequence shown here is derived from an EMBL/GenBank/DDBJ whole genome shotgun (WGS) entry which is preliminary data.</text>
</comment>
<dbReference type="EMBL" id="VSRR010048669">
    <property type="protein sequence ID" value="MPC78525.1"/>
    <property type="molecule type" value="Genomic_DNA"/>
</dbReference>
<dbReference type="InterPro" id="IPR032675">
    <property type="entry name" value="LRR_dom_sf"/>
</dbReference>
<keyword evidence="2" id="KW-1185">Reference proteome</keyword>